<feature type="compositionally biased region" description="Basic and acidic residues" evidence="1">
    <location>
        <begin position="203"/>
        <end position="212"/>
    </location>
</feature>
<dbReference type="PANTHER" id="PTHR15131:SF3">
    <property type="entry name" value="SNRNA-ACTIVATING PROTEIN COMPLEX SUBUNIT 1"/>
    <property type="match status" value="1"/>
</dbReference>
<dbReference type="Pfam" id="PF09808">
    <property type="entry name" value="SNAPC1"/>
    <property type="match status" value="1"/>
</dbReference>
<feature type="compositionally biased region" description="Basic residues" evidence="1">
    <location>
        <begin position="312"/>
        <end position="323"/>
    </location>
</feature>
<reference evidence="2 3" key="1">
    <citation type="journal article" date="2011" name="Genome Biol. Evol.">
        <title>Integration of the genetic map and genome assembly of fugu facilitates insights into distinct features of genome evolution in teleosts and mammals.</title>
        <authorList>
            <person name="Kai W."/>
            <person name="Kikuchi K."/>
            <person name="Tohari S."/>
            <person name="Chew A.K."/>
            <person name="Tay A."/>
            <person name="Fujiwara A."/>
            <person name="Hosoya S."/>
            <person name="Suetake H."/>
            <person name="Naruse K."/>
            <person name="Brenner S."/>
            <person name="Suzuki Y."/>
            <person name="Venkatesh B."/>
        </authorList>
    </citation>
    <scope>NUCLEOTIDE SEQUENCE [LARGE SCALE GENOMIC DNA]</scope>
</reference>
<reference evidence="2" key="2">
    <citation type="submission" date="2025-08" db="UniProtKB">
        <authorList>
            <consortium name="Ensembl"/>
        </authorList>
    </citation>
    <scope>IDENTIFICATION</scope>
</reference>
<sequence>MPPKKLPYSDFFDETLTRDVEELLSRFQGADSVRYSDFSLIWREMRFADVFLGICRSGEAKSFTRVSLATAMKYFLPPYSFQIRVGGLYLMFGFYHTQLVVPPVNIRLALKDIAAVQKFLVDSLDAGHYDIVYIYEKLVAARAFHYTAMPHHLHFQKQKKPKRDPVCSSFLGRTSAVHDLLSLDLLEELSNVHIHYTKLKESTVEVGDEKQEKKKKRQSKAESSSRVRLLQSIKQKSFQNLQVASKSRRHRQTQVVDSPGSGAEQVPEGRKKWQRPPSLRARTWKSLGVPEEETKTQAWLLSAPEEWESRRLRGTSKRQHADA</sequence>
<dbReference type="eggNOG" id="KOG4746">
    <property type="taxonomic scope" value="Eukaryota"/>
</dbReference>
<dbReference type="OMA" id="SYQIRVG"/>
<dbReference type="GO" id="GO:0019185">
    <property type="term" value="C:snRNA-activating protein complex"/>
    <property type="evidence" value="ECO:0007669"/>
    <property type="project" value="TreeGrafter"/>
</dbReference>
<dbReference type="InParanoid" id="H2TLC5"/>
<dbReference type="GeneTree" id="ENSGT00390000018691"/>
<protein>
    <recommendedName>
        <fullName evidence="4">snRNA-activating protein complex subunit 1</fullName>
    </recommendedName>
</protein>
<evidence type="ECO:0000313" key="3">
    <source>
        <dbReference type="Proteomes" id="UP000005226"/>
    </source>
</evidence>
<dbReference type="GO" id="GO:0042795">
    <property type="term" value="P:snRNA transcription by RNA polymerase II"/>
    <property type="evidence" value="ECO:0007669"/>
    <property type="project" value="TreeGrafter"/>
</dbReference>
<dbReference type="PANTHER" id="PTHR15131">
    <property type="entry name" value="SMALL NUCLEAR RNA ACTIVATING COMPLEX, POLYPEPTIDE 1"/>
    <property type="match status" value="1"/>
</dbReference>
<feature type="region of interest" description="Disordered" evidence="1">
    <location>
        <begin position="203"/>
        <end position="227"/>
    </location>
</feature>
<dbReference type="AlphaFoldDB" id="H2TLC5"/>
<gene>
    <name evidence="2" type="primary">LOC101072938</name>
</gene>
<dbReference type="STRING" id="31033.ENSTRUP00000025480"/>
<organism evidence="2 3">
    <name type="scientific">Takifugu rubripes</name>
    <name type="common">Japanese pufferfish</name>
    <name type="synonym">Fugu rubripes</name>
    <dbReference type="NCBI Taxonomy" id="31033"/>
    <lineage>
        <taxon>Eukaryota</taxon>
        <taxon>Metazoa</taxon>
        <taxon>Chordata</taxon>
        <taxon>Craniata</taxon>
        <taxon>Vertebrata</taxon>
        <taxon>Euteleostomi</taxon>
        <taxon>Actinopterygii</taxon>
        <taxon>Neopterygii</taxon>
        <taxon>Teleostei</taxon>
        <taxon>Neoteleostei</taxon>
        <taxon>Acanthomorphata</taxon>
        <taxon>Eupercaria</taxon>
        <taxon>Tetraodontiformes</taxon>
        <taxon>Tetradontoidea</taxon>
        <taxon>Tetraodontidae</taxon>
        <taxon>Takifugu</taxon>
    </lineage>
</organism>
<name>H2TLC5_TAKRU</name>
<dbReference type="GO" id="GO:0042796">
    <property type="term" value="P:snRNA transcription by RNA polymerase III"/>
    <property type="evidence" value="ECO:0007669"/>
    <property type="project" value="TreeGrafter"/>
</dbReference>
<dbReference type="GO" id="GO:0043565">
    <property type="term" value="F:sequence-specific DNA binding"/>
    <property type="evidence" value="ECO:0007669"/>
    <property type="project" value="TreeGrafter"/>
</dbReference>
<keyword evidence="3" id="KW-1185">Reference proteome</keyword>
<accession>H2TLC5</accession>
<dbReference type="InterPro" id="IPR019188">
    <property type="entry name" value="SNAPC1"/>
</dbReference>
<evidence type="ECO:0000256" key="1">
    <source>
        <dbReference type="SAM" id="MobiDB-lite"/>
    </source>
</evidence>
<feature type="region of interest" description="Disordered" evidence="1">
    <location>
        <begin position="240"/>
        <end position="323"/>
    </location>
</feature>
<dbReference type="Proteomes" id="UP000005226">
    <property type="component" value="Chromosome 14"/>
</dbReference>
<dbReference type="Ensembl" id="ENSTRUT00000025583.3">
    <property type="protein sequence ID" value="ENSTRUP00000025480.3"/>
    <property type="gene ID" value="ENSTRUG00000010116.3"/>
</dbReference>
<dbReference type="HOGENOM" id="CLU_067254_0_0_1"/>
<proteinExistence type="predicted"/>
<evidence type="ECO:0000313" key="2">
    <source>
        <dbReference type="Ensembl" id="ENSTRUP00000025480.3"/>
    </source>
</evidence>
<reference evidence="2" key="3">
    <citation type="submission" date="2025-09" db="UniProtKB">
        <authorList>
            <consortium name="Ensembl"/>
        </authorList>
    </citation>
    <scope>IDENTIFICATION</scope>
</reference>
<evidence type="ECO:0008006" key="4">
    <source>
        <dbReference type="Google" id="ProtNLM"/>
    </source>
</evidence>